<reference evidence="1 2" key="1">
    <citation type="submission" date="2019-09" db="EMBL/GenBank/DDBJ databases">
        <authorList>
            <person name="Cao W.R."/>
        </authorList>
    </citation>
    <scope>NUCLEOTIDE SEQUENCE [LARGE SCALE GENOMIC DNA]</scope>
    <source>
        <strain evidence="2">a4</strain>
    </source>
</reference>
<gene>
    <name evidence="1" type="ORF">F7018_18135</name>
</gene>
<evidence type="ECO:0000313" key="2">
    <source>
        <dbReference type="Proteomes" id="UP000467305"/>
    </source>
</evidence>
<dbReference type="RefSeq" id="WP_150901510.1">
    <property type="nucleotide sequence ID" value="NZ_WAAU01000086.1"/>
</dbReference>
<evidence type="ECO:0000313" key="1">
    <source>
        <dbReference type="EMBL" id="KAB1151407.1"/>
    </source>
</evidence>
<proteinExistence type="predicted"/>
<comment type="caution">
    <text evidence="1">The sequence shown here is derived from an EMBL/GenBank/DDBJ whole genome shotgun (WGS) entry which is preliminary data.</text>
</comment>
<organism evidence="1 2">
    <name type="scientific">Tenacibaculum aiptasiae</name>
    <dbReference type="NCBI Taxonomy" id="426481"/>
    <lineage>
        <taxon>Bacteria</taxon>
        <taxon>Pseudomonadati</taxon>
        <taxon>Bacteroidota</taxon>
        <taxon>Flavobacteriia</taxon>
        <taxon>Flavobacteriales</taxon>
        <taxon>Flavobacteriaceae</taxon>
        <taxon>Tenacibaculum</taxon>
    </lineage>
</organism>
<name>A0A7J5A4W3_9FLAO</name>
<dbReference type="EMBL" id="WAAU01000086">
    <property type="protein sequence ID" value="KAB1151407.1"/>
    <property type="molecule type" value="Genomic_DNA"/>
</dbReference>
<protein>
    <submittedName>
        <fullName evidence="1">Uncharacterized protein</fullName>
    </submittedName>
</protein>
<dbReference type="OrthoDB" id="1424290at2"/>
<keyword evidence="2" id="KW-1185">Reference proteome</keyword>
<dbReference type="Proteomes" id="UP000467305">
    <property type="component" value="Unassembled WGS sequence"/>
</dbReference>
<dbReference type="AlphaFoldDB" id="A0A7J5A4W3"/>
<sequence length="189" mass="22164">MKNINALRRINRELKYNSIIDYIGIEIPIDISKNEQLITEEVKFLVEESLNIQIKSSENNNIKGTIAKYGLIDINFEIESKAISNSNNGIQFLKDNGWIDKESTSEFQDDSFLTDILSDLNENKIYLKIYAVSTNQKEKWFKNKSYLFKQFINGEELRPKPNDKIITFKIKDMCMTNYSGIWLGKYFYL</sequence>
<accession>A0A7J5A4W3</accession>